<dbReference type="InterPro" id="IPR026003">
    <property type="entry name" value="Cohesin_HEAT"/>
</dbReference>
<evidence type="ECO:0000256" key="1">
    <source>
        <dbReference type="ARBA" id="ARBA00004123"/>
    </source>
</evidence>
<evidence type="ECO:0000313" key="9">
    <source>
        <dbReference type="EMBL" id="PMD36012.1"/>
    </source>
</evidence>
<sequence>MASNGYAIQNGIANGSNGAPPMNGSRSRRSRVLTLDEALPYSPFSSVVPFNSDIIPLPSVGLRSSTSLFSSPADRERGRQDLESLNRQAQDPHNTSERLQKSLDDLKELLKPEGIAQFKFKTAPKNTTGVQSQTQPKISLSPFARMVYENTAVEFTYPSTEKSIAPPPKPSPKPKPKLPTQPKSKSQASKRLTPNQQAHDENASITVQVPGSRPAEQFVTPPRPSPIRPNSKIAVVIPGLPSDFRRDNYTPSKPPTQNPPPILPPPRAQLEVKQQTPQPPAQPRAPSEAANSLQPSEPLDLNGTPSSSNPSLAVVIPDLPSTFRPEDYEVLLDSPDTPQHLSRKRKHSEIDGDDDDISRSVDQREKADAAFRNLREYLQDIFEAEDQLQPDNIATNHIFTSTSDGASLTIAAHTKVDSLLQKIISVGRFPQASLEDLLRLQKMCESAVRNAESVDVKVEDSMGESEVQAWLQQTLVAELGIKAARTSLRLMAGGREDKQLYSEDVIHSALNAFKNVVETCIIPIVEMRSTGSSAALFKLLQSDKKVITNLLAQCRRLLSIIASLVANIELSETVVNTLEFTTTRLIFVENAHFERDSILGIQKFDSLRVVAMDVLAQIFLCHPNLRQGIFDEILTSLEKLPVTRQSARQFKLADGGSIQLVSALIMRLIQTSASKLDDDKEKRRTKAIEALNDDEDVREGHDSQASTQRYTITSEARGEQQPVTAIQELRDVASPLLDTARANAVWVVNYIVTRAMKSTKTGDTPYRNLLDLFVEDFITCLNSPEWPAAELLLRLFLFKMVSLAEGDKTLSLARNMALDLLGLMGAAISELNSHIRKTCTSMESGDSELGGYLTRLAESSLENRSSAADLVSWPCGPYRACLEFLDARSSEDPHLSSAVGLFMVEWAAMICANFDLASDDDDDHEQTEKEYGRLAFKLRMMISDRSWLSREYSFDTVSLPHARLAYSVTLLHSDFCIAFSRVLAILLGSMSSEQATVRSKSLKSVNQVLDTDPTILDREPAVVNLILKCANDSSIQVRDSALGLIGKCISLRPALEEQMASHILQRVNDTGIGVKKRALRLVKDIYLRNSNAEIRSSIADALLFKVKDLDEGVQELARQTIEEVWMSPFYQSTTSDNSSAQFKLAMEEHVALMVKTVQRGPGVAMAMDKALQSMLSNESKLAAANFRVCKALVATMFETIIDNPAGEGNEAPSARDALQILTIFAKSNAKLFTAEQIQLLQPYISNIAGGDDMLIYRSVVIIFRHVLPHLSKIHNNFLSSIRKELIPAITKVGRTVMDDLVACIWIISSVLDDYQNIVRVVMSSLTNISKMKSNNLRDPSNEEQVRKLSKLLMITGMFGKHCDLDPQCESFRQIFPSWKETSVSKLMTDSFAPFASPSQPEEVRKAAFDAIGMVCQSWPKNFASANIYTAFLLVFDEKSSVLEAIIMRSFKDFLLLEEKRSEAGSEATVGAAADPQAKLGVMGGGHGDGIALGIAQRFLPHIIRIALSRQDDQGLLATEVVASIARQGLVHPKETGSSLIALETSQNPVIADIAFREHRALHEKHETILEKEYMRAVQLAYNYQRDVVKDTHGATLNPFAAKLHMMIDVLKISKVKNRKKFYENLCARIEFDPAKMDIQELPRHLDFSQFIIENMAFFDYATIDELLAAIAAMEKVVAATGTGIAHSIETEIFRISLDQPSSQTDENGQQQQVERPVDPMRLTQLAGSSMMLSTLWEARTYLRRQYGLMINRKESKAKGPNKDLNKAPLRVPSVNGDKFWEEVSNTMAALGSEDSMMSQCRAFVELLSVDSEIKVAAEGEDPDADGDRLNTPDEDGERSTPGPPGSGRGRKRKSSTTPGGRKKRARSSSVPRGRGKPKSSGKRASVEKSDNEEDWE</sequence>
<keyword evidence="5 6" id="KW-0131">Cell cycle</keyword>
<proteinExistence type="inferred from homology"/>
<accession>A0A2J6RBX9</accession>
<feature type="region of interest" description="Disordered" evidence="7">
    <location>
        <begin position="332"/>
        <end position="363"/>
    </location>
</feature>
<dbReference type="GO" id="GO:0010468">
    <property type="term" value="P:regulation of gene expression"/>
    <property type="evidence" value="ECO:0007669"/>
    <property type="project" value="InterPro"/>
</dbReference>
<dbReference type="GO" id="GO:0071169">
    <property type="term" value="P:establishment of protein localization to chromatin"/>
    <property type="evidence" value="ECO:0007669"/>
    <property type="project" value="TreeGrafter"/>
</dbReference>
<feature type="domain" description="Sister chromatid cohesion C-terminal" evidence="8">
    <location>
        <begin position="1493"/>
        <end position="1676"/>
    </location>
</feature>
<dbReference type="GO" id="GO:1990414">
    <property type="term" value="P:replication-born double-strand break repair via sister chromatid exchange"/>
    <property type="evidence" value="ECO:0007669"/>
    <property type="project" value="TreeGrafter"/>
</dbReference>
<dbReference type="CDD" id="cd23958">
    <property type="entry name" value="SCC2"/>
    <property type="match status" value="1"/>
</dbReference>
<feature type="compositionally biased region" description="Basic residues" evidence="7">
    <location>
        <begin position="1848"/>
        <end position="1866"/>
    </location>
</feature>
<dbReference type="GO" id="GO:0003682">
    <property type="term" value="F:chromatin binding"/>
    <property type="evidence" value="ECO:0007669"/>
    <property type="project" value="TreeGrafter"/>
</dbReference>
<gene>
    <name evidence="9" type="ORF">L207DRAFT_494731</name>
</gene>
<evidence type="ECO:0000313" key="10">
    <source>
        <dbReference type="Proteomes" id="UP000235786"/>
    </source>
</evidence>
<protein>
    <recommendedName>
        <fullName evidence="6">Sister chromatid cohesion protein</fullName>
    </recommendedName>
</protein>
<reference evidence="9 10" key="1">
    <citation type="submission" date="2016-04" db="EMBL/GenBank/DDBJ databases">
        <title>A degradative enzymes factory behind the ericoid mycorrhizal symbiosis.</title>
        <authorList>
            <consortium name="DOE Joint Genome Institute"/>
            <person name="Martino E."/>
            <person name="Morin E."/>
            <person name="Grelet G."/>
            <person name="Kuo A."/>
            <person name="Kohler A."/>
            <person name="Daghino S."/>
            <person name="Barry K."/>
            <person name="Choi C."/>
            <person name="Cichocki N."/>
            <person name="Clum A."/>
            <person name="Copeland A."/>
            <person name="Hainaut M."/>
            <person name="Haridas S."/>
            <person name="Labutti K."/>
            <person name="Lindquist E."/>
            <person name="Lipzen A."/>
            <person name="Khouja H.-R."/>
            <person name="Murat C."/>
            <person name="Ohm R."/>
            <person name="Olson A."/>
            <person name="Spatafora J."/>
            <person name="Veneault-Fourrey C."/>
            <person name="Henrissat B."/>
            <person name="Grigoriev I."/>
            <person name="Martin F."/>
            <person name="Perotto S."/>
        </authorList>
    </citation>
    <scope>NUCLEOTIDE SEQUENCE [LARGE SCALE GENOMIC DNA]</scope>
    <source>
        <strain evidence="9 10">F</strain>
    </source>
</reference>
<evidence type="ECO:0000256" key="7">
    <source>
        <dbReference type="SAM" id="MobiDB-lite"/>
    </source>
</evidence>
<dbReference type="STRING" id="1149755.A0A2J6RBX9"/>
<keyword evidence="10" id="KW-1185">Reference proteome</keyword>
<dbReference type="Proteomes" id="UP000235786">
    <property type="component" value="Unassembled WGS sequence"/>
</dbReference>
<comment type="similarity">
    <text evidence="2 6">Belongs to the SCC2/Nipped-B family.</text>
</comment>
<dbReference type="GO" id="GO:0090694">
    <property type="term" value="C:Scc2-Scc4 cohesin loading complex"/>
    <property type="evidence" value="ECO:0007669"/>
    <property type="project" value="TreeGrafter"/>
</dbReference>
<keyword evidence="4 6" id="KW-0539">Nucleus</keyword>
<evidence type="ECO:0000256" key="2">
    <source>
        <dbReference type="ARBA" id="ARBA00009252"/>
    </source>
</evidence>
<feature type="region of interest" description="Disordered" evidence="7">
    <location>
        <begin position="159"/>
        <end position="313"/>
    </location>
</feature>
<evidence type="ECO:0000256" key="3">
    <source>
        <dbReference type="ARBA" id="ARBA00022737"/>
    </source>
</evidence>
<dbReference type="InterPro" id="IPR016024">
    <property type="entry name" value="ARM-type_fold"/>
</dbReference>
<dbReference type="GO" id="GO:0034087">
    <property type="term" value="P:establishment of mitotic sister chromatid cohesion"/>
    <property type="evidence" value="ECO:0007669"/>
    <property type="project" value="TreeGrafter"/>
</dbReference>
<dbReference type="GO" id="GO:0061775">
    <property type="term" value="F:cohesin loader activity"/>
    <property type="evidence" value="ECO:0007669"/>
    <property type="project" value="InterPro"/>
</dbReference>
<feature type="compositionally biased region" description="Pro residues" evidence="7">
    <location>
        <begin position="165"/>
        <end position="179"/>
    </location>
</feature>
<feature type="compositionally biased region" description="Polar residues" evidence="7">
    <location>
        <begin position="187"/>
        <end position="209"/>
    </location>
</feature>
<dbReference type="Pfam" id="PF12765">
    <property type="entry name" value="Cohesin_HEAT"/>
    <property type="match status" value="1"/>
</dbReference>
<feature type="compositionally biased region" description="Polar residues" evidence="7">
    <location>
        <begin position="1"/>
        <end position="17"/>
    </location>
</feature>
<dbReference type="PANTHER" id="PTHR21704">
    <property type="entry name" value="NIPPED-B-LIKE PROTEIN DELANGIN SCC2-RELATED"/>
    <property type="match status" value="1"/>
</dbReference>
<dbReference type="Gene3D" id="1.25.10.10">
    <property type="entry name" value="Leucine-rich Repeat Variant"/>
    <property type="match status" value="1"/>
</dbReference>
<name>A0A2J6RBX9_HYAVF</name>
<evidence type="ECO:0000256" key="4">
    <source>
        <dbReference type="ARBA" id="ARBA00023242"/>
    </source>
</evidence>
<dbReference type="SUPFAM" id="SSF48371">
    <property type="entry name" value="ARM repeat"/>
    <property type="match status" value="1"/>
</dbReference>
<dbReference type="Pfam" id="PF12830">
    <property type="entry name" value="Nipped-B_C"/>
    <property type="match status" value="1"/>
</dbReference>
<comment type="subcellular location">
    <subcellularLocation>
        <location evidence="1 6">Nucleus</location>
    </subcellularLocation>
</comment>
<feature type="region of interest" description="Disordered" evidence="7">
    <location>
        <begin position="688"/>
        <end position="707"/>
    </location>
</feature>
<evidence type="ECO:0000256" key="6">
    <source>
        <dbReference type="RuleBase" id="RU364107"/>
    </source>
</evidence>
<keyword evidence="3 6" id="KW-0677">Repeat</keyword>
<dbReference type="OrthoDB" id="418242at2759"/>
<feature type="compositionally biased region" description="Pro residues" evidence="7">
    <location>
        <begin position="252"/>
        <end position="267"/>
    </location>
</feature>
<dbReference type="PANTHER" id="PTHR21704:SF18">
    <property type="entry name" value="NIPPED-B-LIKE PROTEIN"/>
    <property type="match status" value="1"/>
</dbReference>
<evidence type="ECO:0000256" key="5">
    <source>
        <dbReference type="ARBA" id="ARBA00023306"/>
    </source>
</evidence>
<dbReference type="InterPro" id="IPR011989">
    <property type="entry name" value="ARM-like"/>
</dbReference>
<organism evidence="9 10">
    <name type="scientific">Hyaloscypha variabilis (strain UAMH 11265 / GT02V1 / F)</name>
    <name type="common">Meliniomyces variabilis</name>
    <dbReference type="NCBI Taxonomy" id="1149755"/>
    <lineage>
        <taxon>Eukaryota</taxon>
        <taxon>Fungi</taxon>
        <taxon>Dikarya</taxon>
        <taxon>Ascomycota</taxon>
        <taxon>Pezizomycotina</taxon>
        <taxon>Leotiomycetes</taxon>
        <taxon>Helotiales</taxon>
        <taxon>Hyaloscyphaceae</taxon>
        <taxon>Hyaloscypha</taxon>
        <taxon>Hyaloscypha variabilis</taxon>
    </lineage>
</organism>
<evidence type="ECO:0000259" key="8">
    <source>
        <dbReference type="Pfam" id="PF12830"/>
    </source>
</evidence>
<feature type="region of interest" description="Disordered" evidence="7">
    <location>
        <begin position="1816"/>
        <end position="1896"/>
    </location>
</feature>
<feature type="region of interest" description="Disordered" evidence="7">
    <location>
        <begin position="1"/>
        <end position="29"/>
    </location>
</feature>
<dbReference type="InterPro" id="IPR024986">
    <property type="entry name" value="Nipped-B_C"/>
</dbReference>
<dbReference type="GO" id="GO:0140588">
    <property type="term" value="P:chromatin looping"/>
    <property type="evidence" value="ECO:0007669"/>
    <property type="project" value="InterPro"/>
</dbReference>
<dbReference type="FunFam" id="1.25.10.10:FF:000494">
    <property type="entry name" value="Sister chromatid cohesion protein"/>
    <property type="match status" value="1"/>
</dbReference>
<dbReference type="EMBL" id="KZ613951">
    <property type="protein sequence ID" value="PMD36012.1"/>
    <property type="molecule type" value="Genomic_DNA"/>
</dbReference>
<dbReference type="InterPro" id="IPR033031">
    <property type="entry name" value="Scc2/Nipped-B"/>
</dbReference>